<dbReference type="InterPro" id="IPR032696">
    <property type="entry name" value="SQ_cyclase_C"/>
</dbReference>
<dbReference type="EMBL" id="JBHTCF010000018">
    <property type="protein sequence ID" value="MFC7308933.1"/>
    <property type="molecule type" value="Genomic_DNA"/>
</dbReference>
<accession>A0ABW2JU51</accession>
<proteinExistence type="predicted"/>
<reference evidence="4" key="1">
    <citation type="journal article" date="2019" name="Int. J. Syst. Evol. Microbiol.">
        <title>The Global Catalogue of Microorganisms (GCM) 10K type strain sequencing project: providing services to taxonomists for standard genome sequencing and annotation.</title>
        <authorList>
            <consortium name="The Broad Institute Genomics Platform"/>
            <consortium name="The Broad Institute Genome Sequencing Center for Infectious Disease"/>
            <person name="Wu L."/>
            <person name="Ma J."/>
        </authorList>
    </citation>
    <scope>NUCLEOTIDE SEQUENCE [LARGE SCALE GENOMIC DNA]</scope>
    <source>
        <strain evidence="4">SYNS20</strain>
    </source>
</reference>
<keyword evidence="1" id="KW-0479">Metal-binding</keyword>
<name>A0ABW2JU51_9ACTN</name>
<dbReference type="RefSeq" id="WP_381837380.1">
    <property type="nucleotide sequence ID" value="NZ_JBHTCF010000018.1"/>
</dbReference>
<dbReference type="SUPFAM" id="SSF48239">
    <property type="entry name" value="Terpenoid cyclases/Protein prenyltransferases"/>
    <property type="match status" value="1"/>
</dbReference>
<feature type="domain" description="Squalene cyclase C-terminal" evidence="2">
    <location>
        <begin position="345"/>
        <end position="511"/>
    </location>
</feature>
<protein>
    <submittedName>
        <fullName evidence="3">Prenyltransferase/squalene oxidase repeat-containing protein</fullName>
    </submittedName>
</protein>
<comment type="caution">
    <text evidence="3">The sequence shown here is derived from an EMBL/GenBank/DDBJ whole genome shotgun (WGS) entry which is preliminary data.</text>
</comment>
<evidence type="ECO:0000313" key="4">
    <source>
        <dbReference type="Proteomes" id="UP001596523"/>
    </source>
</evidence>
<dbReference type="Proteomes" id="UP001596523">
    <property type="component" value="Unassembled WGS sequence"/>
</dbReference>
<gene>
    <name evidence="3" type="ORF">ACFQVC_32585</name>
</gene>
<keyword evidence="4" id="KW-1185">Reference proteome</keyword>
<dbReference type="InterPro" id="IPR008930">
    <property type="entry name" value="Terpenoid_cyclase/PrenylTrfase"/>
</dbReference>
<evidence type="ECO:0000313" key="3">
    <source>
        <dbReference type="EMBL" id="MFC7308933.1"/>
    </source>
</evidence>
<evidence type="ECO:0000259" key="2">
    <source>
        <dbReference type="Pfam" id="PF13243"/>
    </source>
</evidence>
<dbReference type="CDD" id="cd00688">
    <property type="entry name" value="ISOPREN_C2_like"/>
    <property type="match status" value="1"/>
</dbReference>
<evidence type="ECO:0000256" key="1">
    <source>
        <dbReference type="ARBA" id="ARBA00022723"/>
    </source>
</evidence>
<dbReference type="Gene3D" id="1.50.10.20">
    <property type="match status" value="2"/>
</dbReference>
<organism evidence="3 4">
    <name type="scientific">Streptomyces monticola</name>
    <dbReference type="NCBI Taxonomy" id="2666263"/>
    <lineage>
        <taxon>Bacteria</taxon>
        <taxon>Bacillati</taxon>
        <taxon>Actinomycetota</taxon>
        <taxon>Actinomycetes</taxon>
        <taxon>Kitasatosporales</taxon>
        <taxon>Streptomycetaceae</taxon>
        <taxon>Streptomyces</taxon>
    </lineage>
</organism>
<dbReference type="Pfam" id="PF13243">
    <property type="entry name" value="SQHop_cyclase_C"/>
    <property type="match status" value="1"/>
</dbReference>
<sequence>MRVRELPPDCKPWSPAYFPGRLETATERLRECVQDRVDPHGALRDPCDSRVLESALLLRLLERTGHTPAARAGLVTFLGAHREATDPLDRLLVSAALDGQAAVAPELADHFLAQVPDFTAHRKRRMIDALLTLFGSEPPAEALAQTEAFSTVGLHSWAAVQVTALKVIMAGAAKRMALVRPGDIELLSSTQRTLWVWEGNLLLHLSVLHALTEIPGTDHVIQQGIGKALAHQRSDGGIPFTCDTDTWCTATGGVALAAAGAGRDDLAQLARHLTTQQRPNGGWAVTDVAQQTDVDDTSVTLEFLHQLDPHKYADAIAQATASLLGVRDAPGGFPTYVAGAPAEACMTAAAVNALSTDPGRHRTAIAQGLTFLAEQQNQDGSFPPDWSSSRHHTLFRAVLAVGSLGPEPPEAARRMGARALDAIREVQNDDGGWGQQPGDPSDAISTSYGLIALCRQSDPAPAIRGVEWLLARQRPNGHMDSVSDSIGPRPFIFTVPALGDIFPLLALGHLRHRLESSS</sequence>